<dbReference type="Proteomes" id="UP000198418">
    <property type="component" value="Unassembled WGS sequence"/>
</dbReference>
<dbReference type="AlphaFoldDB" id="A0A212SF32"/>
<sequence length="49" mass="5466">MAHIAMRTVAPGDGKHGERMFRTRQIGKKREYHLAVAPHTGGERNLSVP</sequence>
<dbReference type="EMBL" id="FYDG01000033">
    <property type="protein sequence ID" value="SNB84157.1"/>
    <property type="molecule type" value="Genomic_DNA"/>
</dbReference>
<evidence type="ECO:0000313" key="2">
    <source>
        <dbReference type="Proteomes" id="UP000198418"/>
    </source>
</evidence>
<reference evidence="2" key="1">
    <citation type="submission" date="2017-06" db="EMBL/GenBank/DDBJ databases">
        <authorList>
            <person name="Varghese N."/>
            <person name="Submissions S."/>
        </authorList>
    </citation>
    <scope>NUCLEOTIDE SEQUENCE [LARGE SCALE GENOMIC DNA]</scope>
    <source>
        <strain evidence="2">DSM 137</strain>
    </source>
</reference>
<gene>
    <name evidence="1" type="ORF">SAMN06265338_13313</name>
</gene>
<proteinExistence type="predicted"/>
<evidence type="ECO:0000313" key="1">
    <source>
        <dbReference type="EMBL" id="SNB84157.1"/>
    </source>
</evidence>
<accession>A0A212SF32</accession>
<protein>
    <submittedName>
        <fullName evidence="1">Uncharacterized protein</fullName>
    </submittedName>
</protein>
<organism evidence="1 2">
    <name type="scientific">Rhodoblastus acidophilus</name>
    <name type="common">Rhodopseudomonas acidophila</name>
    <dbReference type="NCBI Taxonomy" id="1074"/>
    <lineage>
        <taxon>Bacteria</taxon>
        <taxon>Pseudomonadati</taxon>
        <taxon>Pseudomonadota</taxon>
        <taxon>Alphaproteobacteria</taxon>
        <taxon>Hyphomicrobiales</taxon>
        <taxon>Rhodoblastaceae</taxon>
        <taxon>Rhodoblastus</taxon>
    </lineage>
</organism>
<name>A0A212SF32_RHOAC</name>
<keyword evidence="2" id="KW-1185">Reference proteome</keyword>